<organism evidence="1">
    <name type="scientific">uncultured Caudovirales phage</name>
    <dbReference type="NCBI Taxonomy" id="2100421"/>
    <lineage>
        <taxon>Viruses</taxon>
        <taxon>Duplodnaviria</taxon>
        <taxon>Heunggongvirae</taxon>
        <taxon>Uroviricota</taxon>
        <taxon>Caudoviricetes</taxon>
        <taxon>Peduoviridae</taxon>
        <taxon>Maltschvirus</taxon>
        <taxon>Maltschvirus maltsch</taxon>
    </lineage>
</organism>
<accession>A0A6J5MR02</accession>
<dbReference type="EMBL" id="LR796480">
    <property type="protein sequence ID" value="CAB4147486.1"/>
    <property type="molecule type" value="Genomic_DNA"/>
</dbReference>
<evidence type="ECO:0000313" key="1">
    <source>
        <dbReference type="EMBL" id="CAB4147486.1"/>
    </source>
</evidence>
<protein>
    <submittedName>
        <fullName evidence="1">Uncharacterized protein</fullName>
    </submittedName>
</protein>
<gene>
    <name evidence="1" type="ORF">UFOVP516_31</name>
</gene>
<proteinExistence type="predicted"/>
<reference evidence="1" key="1">
    <citation type="submission" date="2020-04" db="EMBL/GenBank/DDBJ databases">
        <authorList>
            <person name="Chiriac C."/>
            <person name="Salcher M."/>
            <person name="Ghai R."/>
            <person name="Kavagutti S V."/>
        </authorList>
    </citation>
    <scope>NUCLEOTIDE SEQUENCE</scope>
</reference>
<sequence>MKLKIKFEHWHYQCGDGCCDNYGTNLYLNGKQLEHPNPEIHHNGYLGEDIETGLHAVLKELGYEVEFENEYK</sequence>
<name>A0A6J5MR02_9CAUD</name>